<keyword evidence="3" id="KW-1133">Transmembrane helix</keyword>
<evidence type="ECO:0000313" key="4">
    <source>
        <dbReference type="EMBL" id="KAG5652395.1"/>
    </source>
</evidence>
<feature type="transmembrane region" description="Helical" evidence="3">
    <location>
        <begin position="20"/>
        <end position="43"/>
    </location>
</feature>
<evidence type="ECO:0000256" key="1">
    <source>
        <dbReference type="ARBA" id="ARBA00023136"/>
    </source>
</evidence>
<organism evidence="4 5">
    <name type="scientific">Sphagnurus paluster</name>
    <dbReference type="NCBI Taxonomy" id="117069"/>
    <lineage>
        <taxon>Eukaryota</taxon>
        <taxon>Fungi</taxon>
        <taxon>Dikarya</taxon>
        <taxon>Basidiomycota</taxon>
        <taxon>Agaricomycotina</taxon>
        <taxon>Agaricomycetes</taxon>
        <taxon>Agaricomycetidae</taxon>
        <taxon>Agaricales</taxon>
        <taxon>Tricholomatineae</taxon>
        <taxon>Lyophyllaceae</taxon>
        <taxon>Sphagnurus</taxon>
    </lineage>
</organism>
<dbReference type="GO" id="GO:0016020">
    <property type="term" value="C:membrane"/>
    <property type="evidence" value="ECO:0007669"/>
    <property type="project" value="GOC"/>
</dbReference>
<keyword evidence="3" id="KW-0812">Transmembrane</keyword>
<comment type="caution">
    <text evidence="4">The sequence shown here is derived from an EMBL/GenBank/DDBJ whole genome shotgun (WGS) entry which is preliminary data.</text>
</comment>
<evidence type="ECO:0000313" key="5">
    <source>
        <dbReference type="Proteomes" id="UP000717328"/>
    </source>
</evidence>
<protein>
    <submittedName>
        <fullName evidence="4">Uncharacterized protein</fullName>
    </submittedName>
</protein>
<dbReference type="OrthoDB" id="5977743at2759"/>
<dbReference type="InterPro" id="IPR033308">
    <property type="entry name" value="PGAP5/Cdc1/Ted1"/>
</dbReference>
<feature type="region of interest" description="Disordered" evidence="2">
    <location>
        <begin position="432"/>
        <end position="479"/>
    </location>
</feature>
<evidence type="ECO:0000256" key="3">
    <source>
        <dbReference type="SAM" id="Phobius"/>
    </source>
</evidence>
<keyword evidence="1 3" id="KW-0472">Membrane</keyword>
<keyword evidence="5" id="KW-1185">Reference proteome</keyword>
<dbReference type="EMBL" id="JABCKI010000130">
    <property type="protein sequence ID" value="KAG5652395.1"/>
    <property type="molecule type" value="Genomic_DNA"/>
</dbReference>
<gene>
    <name evidence="4" type="ORF">H0H81_005152</name>
</gene>
<feature type="transmembrane region" description="Helical" evidence="3">
    <location>
        <begin position="315"/>
        <end position="339"/>
    </location>
</feature>
<accession>A0A9P7KL71</accession>
<dbReference type="GO" id="GO:0005783">
    <property type="term" value="C:endoplasmic reticulum"/>
    <property type="evidence" value="ECO:0007669"/>
    <property type="project" value="TreeGrafter"/>
</dbReference>
<dbReference type="PANTHER" id="PTHR13315:SF4">
    <property type="entry name" value="METALLOPHOSPHOESTERASE, ISOFORM E"/>
    <property type="match status" value="1"/>
</dbReference>
<dbReference type="GO" id="GO:0006506">
    <property type="term" value="P:GPI anchor biosynthetic process"/>
    <property type="evidence" value="ECO:0007669"/>
    <property type="project" value="InterPro"/>
</dbReference>
<feature type="region of interest" description="Disordered" evidence="2">
    <location>
        <begin position="398"/>
        <end position="417"/>
    </location>
</feature>
<sequence length="479" mass="53686">MRLGQRRMFKSSSNLYSRTLTVNTFRLAWIVLVIWGELGTYYWSLSSCKWPIMIPSSDSDKPTRVLLVSDPQVQQTMELTTIFGLLRRFIFDLNLKKSWHVTIRLRPHIVIFLGDMLSGGTFVDNELEWVGTIIVVIRNHTFLLIDAPGLVDEDYQRAGYGIGYDKWSALPGGTTDFIKSVELDNNPVFLLSHIPLARPDSASCGPLREKGTIRRGVGHGYQNTLGKQTTAFLLKSLQPSAVYSGDNRDYCEYTHTVKNASGDAAADVREVTVKSFSMANHIRHPGFQLLSLTDHTSNPTQSSFRDMPCTLPDQYGIYTSVYLPFFIFMALVLAILSIIRRQRERVPHIAPLDISSLSSGENTPNPPLESAIWSPYTPAAPVSPRSTLPPYLRTPTTLAGPTFRASRPTTPVGTPLLPPIYYTQDEDEEAMYPAQYATRRDGRSPDPDDDEWSPGHNRISSEPQIPHFTSAPRLKPRGV</sequence>
<dbReference type="PANTHER" id="PTHR13315">
    <property type="entry name" value="METALLO PHOSPHOESTERASE RELATED"/>
    <property type="match status" value="1"/>
</dbReference>
<proteinExistence type="predicted"/>
<name>A0A9P7KL71_9AGAR</name>
<reference evidence="4" key="1">
    <citation type="submission" date="2021-02" db="EMBL/GenBank/DDBJ databases">
        <authorList>
            <person name="Nieuwenhuis M."/>
            <person name="Van De Peppel L.J.J."/>
        </authorList>
    </citation>
    <scope>NUCLEOTIDE SEQUENCE</scope>
    <source>
        <strain evidence="4">D49</strain>
    </source>
</reference>
<dbReference type="AlphaFoldDB" id="A0A9P7KL71"/>
<evidence type="ECO:0000256" key="2">
    <source>
        <dbReference type="SAM" id="MobiDB-lite"/>
    </source>
</evidence>
<reference evidence="4" key="2">
    <citation type="submission" date="2021-10" db="EMBL/GenBank/DDBJ databases">
        <title>Phylogenomics reveals ancestral predisposition of the termite-cultivated fungus Termitomyces towards a domesticated lifestyle.</title>
        <authorList>
            <person name="Auxier B."/>
            <person name="Grum-Grzhimaylo A."/>
            <person name="Cardenas M.E."/>
            <person name="Lodge J.D."/>
            <person name="Laessoe T."/>
            <person name="Pedersen O."/>
            <person name="Smith M.E."/>
            <person name="Kuyper T.W."/>
            <person name="Franco-Molano E.A."/>
            <person name="Baroni T.J."/>
            <person name="Aanen D.K."/>
        </authorList>
    </citation>
    <scope>NUCLEOTIDE SEQUENCE</scope>
    <source>
        <strain evidence="4">D49</strain>
    </source>
</reference>
<dbReference type="Proteomes" id="UP000717328">
    <property type="component" value="Unassembled WGS sequence"/>
</dbReference>